<reference evidence="2" key="1">
    <citation type="submission" date="2012-03" db="EMBL/GenBank/DDBJ databases">
        <title>Complete sequence of chromosome of Deinococcus peraridilitoris DSM 19664.</title>
        <authorList>
            <person name="Lucas S."/>
            <person name="Copeland A."/>
            <person name="Lapidus A."/>
            <person name="Glavina del Rio T."/>
            <person name="Dalin E."/>
            <person name="Tice H."/>
            <person name="Bruce D."/>
            <person name="Goodwin L."/>
            <person name="Pitluck S."/>
            <person name="Peters L."/>
            <person name="Mikhailova N."/>
            <person name="Lu M."/>
            <person name="Kyrpides N."/>
            <person name="Mavromatis K."/>
            <person name="Ivanova N."/>
            <person name="Brettin T."/>
            <person name="Detter J.C."/>
            <person name="Han C."/>
            <person name="Larimer F."/>
            <person name="Land M."/>
            <person name="Hauser L."/>
            <person name="Markowitz V."/>
            <person name="Cheng J.-F."/>
            <person name="Hugenholtz P."/>
            <person name="Woyke T."/>
            <person name="Wu D."/>
            <person name="Pukall R."/>
            <person name="Steenblock K."/>
            <person name="Brambilla E."/>
            <person name="Klenk H.-P."/>
            <person name="Eisen J.A."/>
        </authorList>
    </citation>
    <scope>NUCLEOTIDE SEQUENCE [LARGE SCALE GENOMIC DNA]</scope>
    <source>
        <strain evidence="2">DSM 19664 / LMG 22246 / CIP 109416 / KR-200</strain>
    </source>
</reference>
<dbReference type="KEGG" id="dpd:Deipe_3149"/>
<dbReference type="Proteomes" id="UP000010467">
    <property type="component" value="Chromosome"/>
</dbReference>
<proteinExistence type="predicted"/>
<organism evidence="1 2">
    <name type="scientific">Deinococcus peraridilitoris (strain DSM 19664 / LMG 22246 / CIP 109416 / KR-200)</name>
    <dbReference type="NCBI Taxonomy" id="937777"/>
    <lineage>
        <taxon>Bacteria</taxon>
        <taxon>Thermotogati</taxon>
        <taxon>Deinococcota</taxon>
        <taxon>Deinococci</taxon>
        <taxon>Deinococcales</taxon>
        <taxon>Deinococcaceae</taxon>
        <taxon>Deinococcus</taxon>
    </lineage>
</organism>
<gene>
    <name evidence="1" type="ordered locus">Deipe_3149</name>
</gene>
<dbReference type="AlphaFoldDB" id="L0A5A1"/>
<dbReference type="PATRIC" id="fig|937777.3.peg.3161"/>
<evidence type="ECO:0000313" key="1">
    <source>
        <dbReference type="EMBL" id="AFZ68594.1"/>
    </source>
</evidence>
<dbReference type="STRING" id="937777.Deipe_3149"/>
<keyword evidence="2" id="KW-1185">Reference proteome</keyword>
<dbReference type="EMBL" id="CP003382">
    <property type="protein sequence ID" value="AFZ68594.1"/>
    <property type="molecule type" value="Genomic_DNA"/>
</dbReference>
<dbReference type="HOGENOM" id="CLU_1903261_0_0_0"/>
<accession>L0A5A1</accession>
<dbReference type="eggNOG" id="ENOG5033254">
    <property type="taxonomic scope" value="Bacteria"/>
</dbReference>
<protein>
    <submittedName>
        <fullName evidence="1">Uncharacterized protein</fullName>
    </submittedName>
</protein>
<evidence type="ECO:0000313" key="2">
    <source>
        <dbReference type="Proteomes" id="UP000010467"/>
    </source>
</evidence>
<sequence length="143" mass="15806">MFSLRVRSGARHYTRGVNGHDERDLLLELFPETARELFGEPGGRSHEPSARRATLGLFPVADGKLAVVHGDRLLELDPIEPAGKNAVHCDLCHVTRSRSEVGIYRAELAPRRFRYVTLCLNTRHCQARAGHGGLAALSAQLFP</sequence>
<name>L0A5A1_DEIPD</name>